<protein>
    <submittedName>
        <fullName evidence="2">Uncharacterized protein</fullName>
    </submittedName>
</protein>
<accession>A0A2D6M0V2</accession>
<feature type="coiled-coil region" evidence="1">
    <location>
        <begin position="93"/>
        <end position="149"/>
    </location>
</feature>
<dbReference type="Gene3D" id="1.20.5.340">
    <property type="match status" value="1"/>
</dbReference>
<proteinExistence type="predicted"/>
<organism evidence="2 3">
    <name type="scientific">Candidatus Iainarchaeum sp</name>
    <dbReference type="NCBI Taxonomy" id="3101447"/>
    <lineage>
        <taxon>Archaea</taxon>
        <taxon>Candidatus Iainarchaeota</taxon>
        <taxon>Candidatus Iainarchaeia</taxon>
        <taxon>Candidatus Iainarchaeales</taxon>
        <taxon>Candidatus Iainarchaeaceae</taxon>
        <taxon>Candidatus Iainarchaeum</taxon>
    </lineage>
</organism>
<reference evidence="3" key="1">
    <citation type="submission" date="2017-09" db="EMBL/GenBank/DDBJ databases">
        <title>The Reconstruction of 2,631 Draft Metagenome-Assembled Genomes from the Global Oceans.</title>
        <authorList>
            <person name="Tully B.J."/>
            <person name="Graham E.D."/>
            <person name="Heidelberg J.F."/>
        </authorList>
    </citation>
    <scope>NUCLEOTIDE SEQUENCE [LARGE SCALE GENOMIC DNA]</scope>
</reference>
<name>A0A2D6M0V2_9ARCH</name>
<sequence>MVNKEVVLETIKKMYDSGIEDSVVEATLKDIGLKEGEIKQYMVEVKGKPVAPAQAPEREREAIAEKAAEKIKTHLVEEKEERELKETTQQVAIEGHREHLETVEQKVGQLHEKVESLATPSNSSLDSKLSVLENRINSIEAQLTDLKALGNATKSLMEKVLEVNRNILNKL</sequence>
<keyword evidence="1" id="KW-0175">Coiled coil</keyword>
<dbReference type="EMBL" id="NZBU01000005">
    <property type="protein sequence ID" value="MAG22058.1"/>
    <property type="molecule type" value="Genomic_DNA"/>
</dbReference>
<comment type="caution">
    <text evidence="2">The sequence shown here is derived from an EMBL/GenBank/DDBJ whole genome shotgun (WGS) entry which is preliminary data.</text>
</comment>
<evidence type="ECO:0000313" key="2">
    <source>
        <dbReference type="EMBL" id="MAG22058.1"/>
    </source>
</evidence>
<dbReference type="AlphaFoldDB" id="A0A2D6M0V2"/>
<dbReference type="Proteomes" id="UP000226592">
    <property type="component" value="Unassembled WGS sequence"/>
</dbReference>
<evidence type="ECO:0000256" key="1">
    <source>
        <dbReference type="SAM" id="Coils"/>
    </source>
</evidence>
<evidence type="ECO:0000313" key="3">
    <source>
        <dbReference type="Proteomes" id="UP000226592"/>
    </source>
</evidence>
<gene>
    <name evidence="2" type="ORF">CL943_02005</name>
</gene>